<dbReference type="PROSITE" id="PS50821">
    <property type="entry name" value="PAZ"/>
    <property type="match status" value="1"/>
</dbReference>
<evidence type="ECO:0000313" key="5">
    <source>
        <dbReference type="EMBL" id="CAI2386152.1"/>
    </source>
</evidence>
<name>A0AAD2D9M9_EUPCR</name>
<dbReference type="SUPFAM" id="SSF101690">
    <property type="entry name" value="PAZ domain"/>
    <property type="match status" value="1"/>
</dbReference>
<dbReference type="Pfam" id="PF02171">
    <property type="entry name" value="Piwi"/>
    <property type="match status" value="1"/>
</dbReference>
<dbReference type="CDD" id="cd02845">
    <property type="entry name" value="PAZ_piwi_like"/>
    <property type="match status" value="1"/>
</dbReference>
<reference evidence="5" key="1">
    <citation type="submission" date="2023-07" db="EMBL/GenBank/DDBJ databases">
        <authorList>
            <consortium name="AG Swart"/>
            <person name="Singh M."/>
            <person name="Singh A."/>
            <person name="Seah K."/>
            <person name="Emmerich C."/>
        </authorList>
    </citation>
    <scope>NUCLEOTIDE SEQUENCE</scope>
    <source>
        <strain evidence="5">DP1</strain>
    </source>
</reference>
<evidence type="ECO:0000256" key="2">
    <source>
        <dbReference type="SAM" id="MobiDB-lite"/>
    </source>
</evidence>
<evidence type="ECO:0000259" key="4">
    <source>
        <dbReference type="PROSITE" id="PS50822"/>
    </source>
</evidence>
<keyword evidence="6" id="KW-1185">Reference proteome</keyword>
<feature type="region of interest" description="Disordered" evidence="2">
    <location>
        <begin position="1"/>
        <end position="28"/>
    </location>
</feature>
<dbReference type="Gene3D" id="3.30.420.10">
    <property type="entry name" value="Ribonuclease H-like superfamily/Ribonuclease H"/>
    <property type="match status" value="1"/>
</dbReference>
<dbReference type="SMART" id="SM00950">
    <property type="entry name" value="Piwi"/>
    <property type="match status" value="1"/>
</dbReference>
<feature type="domain" description="Piwi" evidence="4">
    <location>
        <begin position="481"/>
        <end position="784"/>
    </location>
</feature>
<dbReference type="SMART" id="SM00949">
    <property type="entry name" value="PAZ"/>
    <property type="match status" value="1"/>
</dbReference>
<evidence type="ECO:0000256" key="1">
    <source>
        <dbReference type="RuleBase" id="RU361178"/>
    </source>
</evidence>
<dbReference type="PROSITE" id="PS50822">
    <property type="entry name" value="PIWI"/>
    <property type="match status" value="1"/>
</dbReference>
<dbReference type="EMBL" id="CAMPGE010028643">
    <property type="protein sequence ID" value="CAI2386152.1"/>
    <property type="molecule type" value="Genomic_DNA"/>
</dbReference>
<dbReference type="InterPro" id="IPR003165">
    <property type="entry name" value="Piwi"/>
</dbReference>
<protein>
    <submittedName>
        <fullName evidence="5">Uncharacterized protein</fullName>
    </submittedName>
</protein>
<dbReference type="Proteomes" id="UP001295684">
    <property type="component" value="Unassembled WGS sequence"/>
</dbReference>
<dbReference type="PANTHER" id="PTHR22891">
    <property type="entry name" value="EUKARYOTIC TRANSLATION INITIATION FACTOR 2C"/>
    <property type="match status" value="1"/>
</dbReference>
<proteinExistence type="inferred from homology"/>
<dbReference type="Pfam" id="PF02170">
    <property type="entry name" value="PAZ"/>
    <property type="match status" value="1"/>
</dbReference>
<accession>A0AAD2D9M9</accession>
<evidence type="ECO:0000259" key="3">
    <source>
        <dbReference type="PROSITE" id="PS50821"/>
    </source>
</evidence>
<dbReference type="InterPro" id="IPR012337">
    <property type="entry name" value="RNaseH-like_sf"/>
</dbReference>
<sequence length="803" mass="93573">MELLDNKSSSSSKGSAMEVDHPFPLKPESSRMGRPVMIYSNHYKFKCNTGGRNVLFEYQVKTAPQLTCHSNEEKLKMAKIVKKLRPKLEGYFENHVYWEGFIYSFEKVDEISTITEEEIEEDGVTYMVSIDLHADLTFENPRVTRFFRAFFNQMLKKCKLRLTRAGKHFDPRKPMELEGVNMYRAYFNTMRTFGGNIYLNMNPSVKFFQQEPLLDKMYDMGNERQVRDGLIGRSVMTIYNNRVYKIDDIDFSKNPRNTFFCDQHSKNKEMSFGDYIFENYKCKVNDYSQPMLKHHNMRTNQDLYLIPEFCVLTGITEEQKGRNFRAIKNDMFANAQTKNEQAKFFFQTLKKDKKAYEELTEKWKIEINESPIKTQAYKLTPAKIYGGKKASFDLSRMKRDFSREFSVPFKAKKINGWAIIYGKYSSREHQTFMKQLKQTVTVDFEYKCTKPIEIQLRGDDRRPQTWIDTIYDLQKENQLDVIICIAPGRKGASPIYEPLKYYLQTECNVASQVILSETIKRNFKSLRNIMKNLMIQISAKLGDSPWAYKSLPLMDRPTMIIGMDVCHRVGKNKKSVLGFVASKDKYVASYYSASVSQGEKQEIAFSIEKLFQEAIQEFIKTNSVAPERIIIYRDAVSEGQSEATLKTEVPQLAQAIQNLMDVGEMETEPSILFLLANKRIEQRFFTQDRKFMQNPDRGLVIESEITRPDRFEFYMISHAGPTGLQCPVRYEVIKNTFTDLDPKDLYDLTNSLCYGFYNLQGAVRIPAPIMYAHTMCNQISKICSRQPAVAETPDAFKNQLYYI</sequence>
<feature type="compositionally biased region" description="Basic and acidic residues" evidence="2">
    <location>
        <begin position="18"/>
        <end position="28"/>
    </location>
</feature>
<dbReference type="InterPro" id="IPR036397">
    <property type="entry name" value="RNaseH_sf"/>
</dbReference>
<dbReference type="Gene3D" id="2.170.260.10">
    <property type="entry name" value="paz domain"/>
    <property type="match status" value="1"/>
</dbReference>
<feature type="domain" description="PAZ" evidence="3">
    <location>
        <begin position="212"/>
        <end position="314"/>
    </location>
</feature>
<dbReference type="CDD" id="cd04658">
    <property type="entry name" value="Piwi_piwi-like_Euk"/>
    <property type="match status" value="1"/>
</dbReference>
<organism evidence="5 6">
    <name type="scientific">Euplotes crassus</name>
    <dbReference type="NCBI Taxonomy" id="5936"/>
    <lineage>
        <taxon>Eukaryota</taxon>
        <taxon>Sar</taxon>
        <taxon>Alveolata</taxon>
        <taxon>Ciliophora</taxon>
        <taxon>Intramacronucleata</taxon>
        <taxon>Spirotrichea</taxon>
        <taxon>Hypotrichia</taxon>
        <taxon>Euplotida</taxon>
        <taxon>Euplotidae</taxon>
        <taxon>Moneuplotes</taxon>
    </lineage>
</organism>
<dbReference type="SUPFAM" id="SSF53098">
    <property type="entry name" value="Ribonuclease H-like"/>
    <property type="match status" value="1"/>
</dbReference>
<evidence type="ECO:0000313" key="6">
    <source>
        <dbReference type="Proteomes" id="UP001295684"/>
    </source>
</evidence>
<comment type="similarity">
    <text evidence="1">Belongs to the argonaute family.</text>
</comment>
<dbReference type="GO" id="GO:0003723">
    <property type="term" value="F:RNA binding"/>
    <property type="evidence" value="ECO:0007669"/>
    <property type="project" value="InterPro"/>
</dbReference>
<dbReference type="InterPro" id="IPR003100">
    <property type="entry name" value="PAZ_dom"/>
</dbReference>
<gene>
    <name evidence="5" type="ORF">ECRASSUSDP1_LOCUS27756</name>
</gene>
<dbReference type="InterPro" id="IPR036085">
    <property type="entry name" value="PAZ_dom_sf"/>
</dbReference>
<dbReference type="AlphaFoldDB" id="A0AAD2D9M9"/>
<dbReference type="Gene3D" id="3.40.50.2300">
    <property type="match status" value="1"/>
</dbReference>
<comment type="caution">
    <text evidence="5">The sequence shown here is derived from an EMBL/GenBank/DDBJ whole genome shotgun (WGS) entry which is preliminary data.</text>
</comment>